<evidence type="ECO:0000256" key="2">
    <source>
        <dbReference type="ARBA" id="ARBA00022737"/>
    </source>
</evidence>
<evidence type="ECO:0000256" key="4">
    <source>
        <dbReference type="ARBA" id="ARBA00022833"/>
    </source>
</evidence>
<keyword evidence="8" id="KW-1185">Reference proteome</keyword>
<evidence type="ECO:0000256" key="1">
    <source>
        <dbReference type="ARBA" id="ARBA00022723"/>
    </source>
</evidence>
<reference evidence="7 8" key="1">
    <citation type="journal article" date="2021" name="Sci. Rep.">
        <title>The genome of the diatom Chaetoceros tenuissimus carries an ancient integrated fragment of an extant virus.</title>
        <authorList>
            <person name="Hongo Y."/>
            <person name="Kimura K."/>
            <person name="Takaki Y."/>
            <person name="Yoshida Y."/>
            <person name="Baba S."/>
            <person name="Kobayashi G."/>
            <person name="Nagasaki K."/>
            <person name="Hano T."/>
            <person name="Tomaru Y."/>
        </authorList>
    </citation>
    <scope>NUCLEOTIDE SEQUENCE [LARGE SCALE GENOMIC DNA]</scope>
    <source>
        <strain evidence="7 8">NIES-3715</strain>
    </source>
</reference>
<keyword evidence="1" id="KW-0479">Metal-binding</keyword>
<evidence type="ECO:0000313" key="8">
    <source>
        <dbReference type="Proteomes" id="UP001054902"/>
    </source>
</evidence>
<evidence type="ECO:0000259" key="6">
    <source>
        <dbReference type="PROSITE" id="PS50158"/>
    </source>
</evidence>
<dbReference type="InterPro" id="IPR001878">
    <property type="entry name" value="Znf_CCHC"/>
</dbReference>
<comment type="caution">
    <text evidence="7">The sequence shown here is derived from an EMBL/GenBank/DDBJ whole genome shotgun (WGS) entry which is preliminary data.</text>
</comment>
<feature type="domain" description="CCHC-type" evidence="6">
    <location>
        <begin position="40"/>
        <end position="57"/>
    </location>
</feature>
<dbReference type="GO" id="GO:0003676">
    <property type="term" value="F:nucleic acid binding"/>
    <property type="evidence" value="ECO:0007669"/>
    <property type="project" value="InterPro"/>
</dbReference>
<feature type="domain" description="CCHC-type" evidence="6">
    <location>
        <begin position="64"/>
        <end position="79"/>
    </location>
</feature>
<keyword evidence="2" id="KW-0677">Repeat</keyword>
<dbReference type="FunFam" id="4.10.60.10:FF:000002">
    <property type="entry name" value="cellular nucleic acid-binding protein-like isoform X1"/>
    <property type="match status" value="1"/>
</dbReference>
<dbReference type="SUPFAM" id="SSF57756">
    <property type="entry name" value="Retrovirus zinc finger-like domains"/>
    <property type="match status" value="2"/>
</dbReference>
<dbReference type="PANTHER" id="PTHR23002">
    <property type="entry name" value="ZINC FINGER CCHC DOMAIN CONTAINING PROTEIN"/>
    <property type="match status" value="1"/>
</dbReference>
<accession>A0AAD3CN91</accession>
<dbReference type="Proteomes" id="UP001054902">
    <property type="component" value="Unassembled WGS sequence"/>
</dbReference>
<sequence>MSEKNCYNCGQGGHLARDCKNPRAEGDARDKINSEKRQYRRCFNCGKFGHIADDCTKPRNEKACYNCGKDGHIARDCPEPRAPRDKNS</sequence>
<organism evidence="7 8">
    <name type="scientific">Chaetoceros tenuissimus</name>
    <dbReference type="NCBI Taxonomy" id="426638"/>
    <lineage>
        <taxon>Eukaryota</taxon>
        <taxon>Sar</taxon>
        <taxon>Stramenopiles</taxon>
        <taxon>Ochrophyta</taxon>
        <taxon>Bacillariophyta</taxon>
        <taxon>Coscinodiscophyceae</taxon>
        <taxon>Chaetocerotophycidae</taxon>
        <taxon>Chaetocerotales</taxon>
        <taxon>Chaetocerotaceae</taxon>
        <taxon>Chaetoceros</taxon>
    </lineage>
</organism>
<name>A0AAD3CN91_9STRA</name>
<evidence type="ECO:0000256" key="5">
    <source>
        <dbReference type="PROSITE-ProRule" id="PRU00047"/>
    </source>
</evidence>
<keyword evidence="4" id="KW-0862">Zinc</keyword>
<evidence type="ECO:0000313" key="7">
    <source>
        <dbReference type="EMBL" id="GFH49107.1"/>
    </source>
</evidence>
<dbReference type="GO" id="GO:0008270">
    <property type="term" value="F:zinc ion binding"/>
    <property type="evidence" value="ECO:0007669"/>
    <property type="project" value="UniProtKB-KW"/>
</dbReference>
<gene>
    <name evidence="7" type="ORF">CTEN210_05583</name>
</gene>
<dbReference type="SMART" id="SM00343">
    <property type="entry name" value="ZnF_C2HC"/>
    <property type="match status" value="3"/>
</dbReference>
<dbReference type="EMBL" id="BLLK01000032">
    <property type="protein sequence ID" value="GFH49107.1"/>
    <property type="molecule type" value="Genomic_DNA"/>
</dbReference>
<dbReference type="InterPro" id="IPR051714">
    <property type="entry name" value="Znf_CCHC_NABP"/>
</dbReference>
<protein>
    <submittedName>
        <fullName evidence="7">Cellular nucleic acid-binding protein</fullName>
    </submittedName>
</protein>
<proteinExistence type="predicted"/>
<keyword evidence="3 5" id="KW-0863">Zinc-finger</keyword>
<dbReference type="Pfam" id="PF00098">
    <property type="entry name" value="zf-CCHC"/>
    <property type="match status" value="3"/>
</dbReference>
<evidence type="ECO:0000256" key="3">
    <source>
        <dbReference type="ARBA" id="ARBA00022771"/>
    </source>
</evidence>
<dbReference type="InterPro" id="IPR036875">
    <property type="entry name" value="Znf_CCHC_sf"/>
</dbReference>
<dbReference type="AlphaFoldDB" id="A0AAD3CN91"/>
<feature type="domain" description="CCHC-type" evidence="6">
    <location>
        <begin position="6"/>
        <end position="21"/>
    </location>
</feature>
<dbReference type="PROSITE" id="PS50158">
    <property type="entry name" value="ZF_CCHC"/>
    <property type="match status" value="3"/>
</dbReference>
<dbReference type="Gene3D" id="4.10.60.10">
    <property type="entry name" value="Zinc finger, CCHC-type"/>
    <property type="match status" value="2"/>
</dbReference>